<feature type="transmembrane region" description="Helical" evidence="1">
    <location>
        <begin position="7"/>
        <end position="25"/>
    </location>
</feature>
<keyword evidence="3" id="KW-1185">Reference proteome</keyword>
<evidence type="ECO:0000313" key="2">
    <source>
        <dbReference type="EMBL" id="GIY56379.1"/>
    </source>
</evidence>
<evidence type="ECO:0000256" key="1">
    <source>
        <dbReference type="SAM" id="Phobius"/>
    </source>
</evidence>
<keyword evidence="1" id="KW-0812">Transmembrane</keyword>
<keyword evidence="1" id="KW-1133">Transmembrane helix</keyword>
<accession>A0AAV4UF22</accession>
<evidence type="ECO:0000313" key="3">
    <source>
        <dbReference type="Proteomes" id="UP001054837"/>
    </source>
</evidence>
<keyword evidence="1" id="KW-0472">Membrane</keyword>
<dbReference type="AlphaFoldDB" id="A0AAV4UF22"/>
<reference evidence="2 3" key="1">
    <citation type="submission" date="2021-06" db="EMBL/GenBank/DDBJ databases">
        <title>Caerostris darwini draft genome.</title>
        <authorList>
            <person name="Kono N."/>
            <person name="Arakawa K."/>
        </authorList>
    </citation>
    <scope>NUCLEOTIDE SEQUENCE [LARGE SCALE GENOMIC DNA]</scope>
</reference>
<comment type="caution">
    <text evidence="2">The sequence shown here is derived from an EMBL/GenBank/DDBJ whole genome shotgun (WGS) entry which is preliminary data.</text>
</comment>
<protein>
    <submittedName>
        <fullName evidence="2">Uncharacterized protein</fullName>
    </submittedName>
</protein>
<dbReference type="EMBL" id="BPLQ01011198">
    <property type="protein sequence ID" value="GIY56379.1"/>
    <property type="molecule type" value="Genomic_DNA"/>
</dbReference>
<dbReference type="Proteomes" id="UP001054837">
    <property type="component" value="Unassembled WGS sequence"/>
</dbReference>
<gene>
    <name evidence="2" type="ORF">CDAR_62341</name>
</gene>
<name>A0AAV4UF22_9ARAC</name>
<sequence length="157" mass="17511">MDETRSASVIFFLVGLGPLAQYLYVHTFWSFVQLLLYTELMTVSIKENGGLKALISALDKWAAEVVNHHDSVLGPISNPFQKPSQAGPSSNSRLHSCVIAPPAHRLYVSPRMAPLNRPPPYLISVVVIRVPSYLGMRPLKHALIMETKRKAKKTKSY</sequence>
<proteinExistence type="predicted"/>
<organism evidence="2 3">
    <name type="scientific">Caerostris darwini</name>
    <dbReference type="NCBI Taxonomy" id="1538125"/>
    <lineage>
        <taxon>Eukaryota</taxon>
        <taxon>Metazoa</taxon>
        <taxon>Ecdysozoa</taxon>
        <taxon>Arthropoda</taxon>
        <taxon>Chelicerata</taxon>
        <taxon>Arachnida</taxon>
        <taxon>Araneae</taxon>
        <taxon>Araneomorphae</taxon>
        <taxon>Entelegynae</taxon>
        <taxon>Araneoidea</taxon>
        <taxon>Araneidae</taxon>
        <taxon>Caerostris</taxon>
    </lineage>
</organism>